<proteinExistence type="predicted"/>
<reference evidence="1" key="2">
    <citation type="journal article" date="2023" name="IMA Fungus">
        <title>Comparative genomic study of the Penicillium genus elucidates a diverse pangenome and 15 lateral gene transfer events.</title>
        <authorList>
            <person name="Petersen C."/>
            <person name="Sorensen T."/>
            <person name="Nielsen M.R."/>
            <person name="Sondergaard T.E."/>
            <person name="Sorensen J.L."/>
            <person name="Fitzpatrick D.A."/>
            <person name="Frisvad J.C."/>
            <person name="Nielsen K.L."/>
        </authorList>
    </citation>
    <scope>NUCLEOTIDE SEQUENCE</scope>
    <source>
        <strain evidence="1">IBT 3081</strain>
    </source>
</reference>
<dbReference type="AlphaFoldDB" id="A0A9W9VAB2"/>
<dbReference type="Proteomes" id="UP001147752">
    <property type="component" value="Unassembled WGS sequence"/>
</dbReference>
<comment type="caution">
    <text evidence="1">The sequence shown here is derived from an EMBL/GenBank/DDBJ whole genome shotgun (WGS) entry which is preliminary data.</text>
</comment>
<dbReference type="GeneID" id="81462308"/>
<accession>A0A9W9VAB2</accession>
<evidence type="ECO:0000313" key="1">
    <source>
        <dbReference type="EMBL" id="KAJ5373389.1"/>
    </source>
</evidence>
<name>A0A9W9VAB2_9EURO</name>
<dbReference type="RefSeq" id="XP_056579375.1">
    <property type="nucleotide sequence ID" value="XM_056723125.1"/>
</dbReference>
<dbReference type="EMBL" id="JAPZBT010000002">
    <property type="protein sequence ID" value="KAJ5373389.1"/>
    <property type="molecule type" value="Genomic_DNA"/>
</dbReference>
<keyword evidence="2" id="KW-1185">Reference proteome</keyword>
<reference evidence="1" key="1">
    <citation type="submission" date="2022-12" db="EMBL/GenBank/DDBJ databases">
        <authorList>
            <person name="Petersen C."/>
        </authorList>
    </citation>
    <scope>NUCLEOTIDE SEQUENCE</scope>
    <source>
        <strain evidence="1">IBT 3081</strain>
    </source>
</reference>
<organism evidence="1 2">
    <name type="scientific">Penicillium concentricum</name>
    <dbReference type="NCBI Taxonomy" id="293559"/>
    <lineage>
        <taxon>Eukaryota</taxon>
        <taxon>Fungi</taxon>
        <taxon>Dikarya</taxon>
        <taxon>Ascomycota</taxon>
        <taxon>Pezizomycotina</taxon>
        <taxon>Eurotiomycetes</taxon>
        <taxon>Eurotiomycetidae</taxon>
        <taxon>Eurotiales</taxon>
        <taxon>Aspergillaceae</taxon>
        <taxon>Penicillium</taxon>
    </lineage>
</organism>
<protein>
    <submittedName>
        <fullName evidence="1">Uncharacterized protein</fullName>
    </submittedName>
</protein>
<evidence type="ECO:0000313" key="2">
    <source>
        <dbReference type="Proteomes" id="UP001147752"/>
    </source>
</evidence>
<sequence>MHTSSTLHENLHARLEPSIDRNMQRRASATIISINEPLVAHAIIQQNLQYRLATMNYREMQHRLVLAIDLVYSRPMHEQQCDDVFVAANRRVD</sequence>
<gene>
    <name evidence="1" type="ORF">N7517_005395</name>
</gene>